<organism evidence="1 2">
    <name type="scientific">Cryoendolithus antarcticus</name>
    <dbReference type="NCBI Taxonomy" id="1507870"/>
    <lineage>
        <taxon>Eukaryota</taxon>
        <taxon>Fungi</taxon>
        <taxon>Dikarya</taxon>
        <taxon>Ascomycota</taxon>
        <taxon>Pezizomycotina</taxon>
        <taxon>Dothideomycetes</taxon>
        <taxon>Dothideomycetidae</taxon>
        <taxon>Cladosporiales</taxon>
        <taxon>Cladosporiaceae</taxon>
        <taxon>Cryoendolithus</taxon>
    </lineage>
</organism>
<reference evidence="2" key="1">
    <citation type="submission" date="2017-03" db="EMBL/GenBank/DDBJ databases">
        <title>Genomes of endolithic fungi from Antarctica.</title>
        <authorList>
            <person name="Coleine C."/>
            <person name="Masonjones S."/>
            <person name="Stajich J.E."/>
        </authorList>
    </citation>
    <scope>NUCLEOTIDE SEQUENCE [LARGE SCALE GENOMIC DNA]</scope>
    <source>
        <strain evidence="2">CCFEE 5527</strain>
    </source>
</reference>
<sequence>MSEDEVAHLHVLQKNYDRVLDTPRKRPEKGPRTVADHIHNARQLLWDVVGAPSVLLYERSEEFDAVRLKYAKSALCLLRRKMLVHLLQSKEAWDIHPHQLDWKHFTVAERTPADPEDLVHLHPCRARMMLNRLFAHDEGDLERVKLMEGVLRCCAGLTMKWEVGGGKGTKDENTVREGWGVPVHLPNDLWRAEMMKLASLALKGVSLYVMRVFQVEDEKDIWVG</sequence>
<dbReference type="EMBL" id="NAJO01000027">
    <property type="protein sequence ID" value="OQO02682.1"/>
    <property type="molecule type" value="Genomic_DNA"/>
</dbReference>
<protein>
    <submittedName>
        <fullName evidence="1">Uncharacterized protein</fullName>
    </submittedName>
</protein>
<gene>
    <name evidence="1" type="ORF">B0A48_12211</name>
</gene>
<keyword evidence="2" id="KW-1185">Reference proteome</keyword>
<evidence type="ECO:0000313" key="1">
    <source>
        <dbReference type="EMBL" id="OQO02682.1"/>
    </source>
</evidence>
<proteinExistence type="predicted"/>
<accession>A0A1V8SUX8</accession>
<comment type="caution">
    <text evidence="1">The sequence shown here is derived from an EMBL/GenBank/DDBJ whole genome shotgun (WGS) entry which is preliminary data.</text>
</comment>
<dbReference type="InParanoid" id="A0A1V8SUX8"/>
<dbReference type="AlphaFoldDB" id="A0A1V8SUX8"/>
<evidence type="ECO:0000313" key="2">
    <source>
        <dbReference type="Proteomes" id="UP000192596"/>
    </source>
</evidence>
<dbReference type="Proteomes" id="UP000192596">
    <property type="component" value="Unassembled WGS sequence"/>
</dbReference>
<name>A0A1V8SUX8_9PEZI</name>